<dbReference type="PANTHER" id="PTHR38045">
    <property type="entry name" value="CHROMOSOME 1, WHOLE GENOME SHOTGUN SEQUENCE"/>
    <property type="match status" value="1"/>
</dbReference>
<dbReference type="SUPFAM" id="SSF48230">
    <property type="entry name" value="Chondroitin AC/alginate lyase"/>
    <property type="match status" value="1"/>
</dbReference>
<keyword evidence="5" id="KW-1185">Reference proteome</keyword>
<evidence type="ECO:0000256" key="2">
    <source>
        <dbReference type="SAM" id="SignalP"/>
    </source>
</evidence>
<evidence type="ECO:0000256" key="1">
    <source>
        <dbReference type="ARBA" id="ARBA00004196"/>
    </source>
</evidence>
<protein>
    <submittedName>
        <fullName evidence="4">Heparinase II/III family protein</fullName>
    </submittedName>
</protein>
<dbReference type="Pfam" id="PF07940">
    <property type="entry name" value="Hepar_II_III_C"/>
    <property type="match status" value="1"/>
</dbReference>
<accession>A0ABW0GIB7</accession>
<dbReference type="InterPro" id="IPR012480">
    <property type="entry name" value="Hepar_II_III_C"/>
</dbReference>
<gene>
    <name evidence="4" type="ORF">ACFPJ6_01690</name>
</gene>
<dbReference type="Proteomes" id="UP001596122">
    <property type="component" value="Unassembled WGS sequence"/>
</dbReference>
<organism evidence="4 5">
    <name type="scientific">Aquipuribacter nitratireducens</name>
    <dbReference type="NCBI Taxonomy" id="650104"/>
    <lineage>
        <taxon>Bacteria</taxon>
        <taxon>Bacillati</taxon>
        <taxon>Actinomycetota</taxon>
        <taxon>Actinomycetes</taxon>
        <taxon>Micrococcales</taxon>
        <taxon>Intrasporangiaceae</taxon>
        <taxon>Aquipuribacter</taxon>
    </lineage>
</organism>
<dbReference type="Gene3D" id="1.50.10.100">
    <property type="entry name" value="Chondroitin AC/alginate lyase"/>
    <property type="match status" value="1"/>
</dbReference>
<dbReference type="EMBL" id="JBHSLD010000001">
    <property type="protein sequence ID" value="MFC5379494.1"/>
    <property type="molecule type" value="Genomic_DNA"/>
</dbReference>
<comment type="caution">
    <text evidence="4">The sequence shown here is derived from an EMBL/GenBank/DDBJ whole genome shotgun (WGS) entry which is preliminary data.</text>
</comment>
<sequence>MTRSRSATPAALLAGLTALLLALLLLPAPGHAASALADAKAALWTRYKAAGEDYKVARTRLGGLPRSQVVAMQDANARGYASLTASGPLISAVTSWSTYDTAKRRIDSETRRARTVRDVAGRLQTIAAYRTEQHTLARTALDDRATGRMSSSAYAAQRTRLESFSTRLAGDTAAHLAAAGKAVATPTLFSSRYLSSVRTRSGSVPAASGWTGFAGGCALPYATSVWRPSVPTDRPVVATTSAMVSAAKQRVTREPLATTHRQMLQSAARERGTPQAVDGAWQSFGTRTTRLGYAWLGGGDGASRTALQKDVRTLAAAGPERQTNTLRAAGVLGAMAAGYNWTATVDPMTEERVYVRWLGPATCEHAFRDSFVSGSTNIPVIQNSNYFIAGAVFLRGKPAQSAAFARATLGGVAPGLRALAQDGGSVEGPGYWNYMTSGVGGVAALYATYDAVYGTGPVTLPSPWKLATYALNSANKDGSVVPVGDSAPQDVAPFAPAWVAKATGNTTVAAWARGKFAQEPHPYLLWWWVDGGSVATPRSSLYPASGLAVLQRPEGTVTVKGGRNGLSHGHLDLGSVSVQRKGVDWAVDPGLGSYSQPGYFDSVKRWTYWHPSVSAHSTLVRAGANQPTTARATFSGFTASQVGVDLTKAVPGTRLAKRTVTHYSDRVDIRDEVRADSAVNLQWRWVTDADVSVGSGQVVLRKAGQTATLRFSGLPAGSVISEAPAPETSSDGRALTVVTVALPRVRSMTLTASLR</sequence>
<feature type="chain" id="PRO_5046674518" evidence="2">
    <location>
        <begin position="33"/>
        <end position="755"/>
    </location>
</feature>
<reference evidence="5" key="1">
    <citation type="journal article" date="2019" name="Int. J. Syst. Evol. Microbiol.">
        <title>The Global Catalogue of Microorganisms (GCM) 10K type strain sequencing project: providing services to taxonomists for standard genome sequencing and annotation.</title>
        <authorList>
            <consortium name="The Broad Institute Genomics Platform"/>
            <consortium name="The Broad Institute Genome Sequencing Center for Infectious Disease"/>
            <person name="Wu L."/>
            <person name="Ma J."/>
        </authorList>
    </citation>
    <scope>NUCLEOTIDE SEQUENCE [LARGE SCALE GENOMIC DNA]</scope>
    <source>
        <strain evidence="5">CCUG 43114</strain>
    </source>
</reference>
<name>A0ABW0GIB7_9MICO</name>
<feature type="signal peptide" evidence="2">
    <location>
        <begin position="1"/>
        <end position="32"/>
    </location>
</feature>
<dbReference type="PANTHER" id="PTHR38045:SF1">
    <property type="entry name" value="HEPARINASE II_III-LIKE PROTEIN"/>
    <property type="match status" value="1"/>
</dbReference>
<proteinExistence type="predicted"/>
<comment type="subcellular location">
    <subcellularLocation>
        <location evidence="1">Cell envelope</location>
    </subcellularLocation>
</comment>
<feature type="domain" description="Heparinase II/III-like C-terminal" evidence="3">
    <location>
        <begin position="536"/>
        <end position="709"/>
    </location>
</feature>
<dbReference type="RefSeq" id="WP_340266267.1">
    <property type="nucleotide sequence ID" value="NZ_JBBEOG010000001.1"/>
</dbReference>
<dbReference type="InterPro" id="IPR008929">
    <property type="entry name" value="Chondroitin_lyas"/>
</dbReference>
<evidence type="ECO:0000259" key="3">
    <source>
        <dbReference type="Pfam" id="PF07940"/>
    </source>
</evidence>
<keyword evidence="2" id="KW-0732">Signal</keyword>
<evidence type="ECO:0000313" key="5">
    <source>
        <dbReference type="Proteomes" id="UP001596122"/>
    </source>
</evidence>
<evidence type="ECO:0000313" key="4">
    <source>
        <dbReference type="EMBL" id="MFC5379494.1"/>
    </source>
</evidence>
<dbReference type="Gene3D" id="2.70.98.70">
    <property type="match status" value="1"/>
</dbReference>